<gene>
    <name evidence="3" type="ORF">E1269_27895</name>
</gene>
<proteinExistence type="predicted"/>
<dbReference type="RefSeq" id="WP_131900790.1">
    <property type="nucleotide sequence ID" value="NZ_SMKZ01000062.1"/>
</dbReference>
<evidence type="ECO:0000256" key="1">
    <source>
        <dbReference type="SAM" id="Phobius"/>
    </source>
</evidence>
<keyword evidence="2" id="KW-0732">Signal</keyword>
<dbReference type="Pfam" id="PF19728">
    <property type="entry name" value="DUF6220"/>
    <property type="match status" value="1"/>
</dbReference>
<comment type="caution">
    <text evidence="3">The sequence shown here is derived from an EMBL/GenBank/DDBJ whole genome shotgun (WGS) entry which is preliminary data.</text>
</comment>
<reference evidence="3 4" key="1">
    <citation type="submission" date="2019-03" db="EMBL/GenBank/DDBJ databases">
        <title>Draft genome sequences of novel Actinobacteria.</title>
        <authorList>
            <person name="Sahin N."/>
            <person name="Ay H."/>
            <person name="Saygin H."/>
        </authorList>
    </citation>
    <scope>NUCLEOTIDE SEQUENCE [LARGE SCALE GENOMIC DNA]</scope>
    <source>
        <strain evidence="3 4">5K138</strain>
    </source>
</reference>
<evidence type="ECO:0008006" key="5">
    <source>
        <dbReference type="Google" id="ProtNLM"/>
    </source>
</evidence>
<feature type="chain" id="PRO_5020232399" description="DUF4383 domain-containing protein" evidence="2">
    <location>
        <begin position="24"/>
        <end position="133"/>
    </location>
</feature>
<protein>
    <recommendedName>
        <fullName evidence="5">DUF4383 domain-containing protein</fullName>
    </recommendedName>
</protein>
<dbReference type="EMBL" id="SMKZ01000062">
    <property type="protein sequence ID" value="TDD98983.1"/>
    <property type="molecule type" value="Genomic_DNA"/>
</dbReference>
<evidence type="ECO:0000313" key="3">
    <source>
        <dbReference type="EMBL" id="TDD98983.1"/>
    </source>
</evidence>
<dbReference type="InParanoid" id="A0A4R5CKS8"/>
<dbReference type="OrthoDB" id="3535263at2"/>
<feature type="transmembrane region" description="Helical" evidence="1">
    <location>
        <begin position="43"/>
        <end position="61"/>
    </location>
</feature>
<keyword evidence="1" id="KW-0812">Transmembrane</keyword>
<keyword evidence="1" id="KW-0472">Membrane</keyword>
<dbReference type="InterPro" id="IPR046192">
    <property type="entry name" value="DUF6220"/>
</dbReference>
<feature type="signal peptide" evidence="2">
    <location>
        <begin position="1"/>
        <end position="23"/>
    </location>
</feature>
<evidence type="ECO:0000313" key="4">
    <source>
        <dbReference type="Proteomes" id="UP000294739"/>
    </source>
</evidence>
<keyword evidence="1" id="KW-1133">Transmembrane helix</keyword>
<dbReference type="Proteomes" id="UP000294739">
    <property type="component" value="Unassembled WGS sequence"/>
</dbReference>
<organism evidence="3 4">
    <name type="scientific">Jiangella asiatica</name>
    <dbReference type="NCBI Taxonomy" id="2530372"/>
    <lineage>
        <taxon>Bacteria</taxon>
        <taxon>Bacillati</taxon>
        <taxon>Actinomycetota</taxon>
        <taxon>Actinomycetes</taxon>
        <taxon>Jiangellales</taxon>
        <taxon>Jiangellaceae</taxon>
        <taxon>Jiangella</taxon>
    </lineage>
</organism>
<accession>A0A4R5CKS8</accession>
<keyword evidence="4" id="KW-1185">Reference proteome</keyword>
<sequence length="133" mass="13413">MRKVFTGLAGLLLLAVVTQFFLAAVGAFDTGPDDESFDIHRQLGYAIVPMALVLTLVGALARMPGRFVARAALVAGLAVLQGVIAMVADSTNDVVFGLHALNALAITGAVGALLRGSRSPAQPSASTPGAAAA</sequence>
<feature type="transmembrane region" description="Helical" evidence="1">
    <location>
        <begin position="94"/>
        <end position="114"/>
    </location>
</feature>
<evidence type="ECO:0000256" key="2">
    <source>
        <dbReference type="SAM" id="SignalP"/>
    </source>
</evidence>
<name>A0A4R5CKS8_9ACTN</name>
<feature type="transmembrane region" description="Helical" evidence="1">
    <location>
        <begin position="68"/>
        <end position="88"/>
    </location>
</feature>
<dbReference type="AlphaFoldDB" id="A0A4R5CKS8"/>